<evidence type="ECO:0000313" key="7">
    <source>
        <dbReference type="EMBL" id="KAJ8403638.1"/>
    </source>
</evidence>
<dbReference type="Pfam" id="PF00632">
    <property type="entry name" value="HECT"/>
    <property type="match status" value="1"/>
</dbReference>
<feature type="repeat" description="RCC1" evidence="5">
    <location>
        <begin position="144"/>
        <end position="196"/>
    </location>
</feature>
<dbReference type="Pfam" id="PF25390">
    <property type="entry name" value="WD40_RLD"/>
    <property type="match status" value="1"/>
</dbReference>
<dbReference type="EMBL" id="JAINUG010000057">
    <property type="protein sequence ID" value="KAJ8403638.1"/>
    <property type="molecule type" value="Genomic_DNA"/>
</dbReference>
<evidence type="ECO:0000259" key="6">
    <source>
        <dbReference type="PROSITE" id="PS50237"/>
    </source>
</evidence>
<dbReference type="PROSITE" id="PS50012">
    <property type="entry name" value="RCC1_3"/>
    <property type="match status" value="6"/>
</dbReference>
<dbReference type="PROSITE" id="PS50237">
    <property type="entry name" value="HECT"/>
    <property type="match status" value="1"/>
</dbReference>
<keyword evidence="8" id="KW-1185">Reference proteome</keyword>
<evidence type="ECO:0000256" key="3">
    <source>
        <dbReference type="ARBA" id="ARBA00022786"/>
    </source>
</evidence>
<dbReference type="AlphaFoldDB" id="A0AAD7SJW4"/>
<dbReference type="GO" id="GO:0006511">
    <property type="term" value="P:ubiquitin-dependent protein catabolic process"/>
    <property type="evidence" value="ECO:0007669"/>
    <property type="project" value="TreeGrafter"/>
</dbReference>
<feature type="active site" description="Glycyl thioester intermediate" evidence="4">
    <location>
        <position position="946"/>
    </location>
</feature>
<dbReference type="PANTHER" id="PTHR45622:SF73">
    <property type="entry name" value="E3 UBIQUITIN-PROTEIN LIGASE HERC4-LIKE ISOFORM X1-RELATED"/>
    <property type="match status" value="1"/>
</dbReference>
<feature type="repeat" description="RCC1" evidence="5">
    <location>
        <begin position="1"/>
        <end position="56"/>
    </location>
</feature>
<dbReference type="Gene3D" id="3.30.2160.10">
    <property type="entry name" value="Hect, E3 ligase catalytic domain"/>
    <property type="match status" value="1"/>
</dbReference>
<reference evidence="7" key="1">
    <citation type="journal article" date="2023" name="Science">
        <title>Genome structures resolve the early diversification of teleost fishes.</title>
        <authorList>
            <person name="Parey E."/>
            <person name="Louis A."/>
            <person name="Montfort J."/>
            <person name="Bouchez O."/>
            <person name="Roques C."/>
            <person name="Iampietro C."/>
            <person name="Lluch J."/>
            <person name="Castinel A."/>
            <person name="Donnadieu C."/>
            <person name="Desvignes T."/>
            <person name="Floi Bucao C."/>
            <person name="Jouanno E."/>
            <person name="Wen M."/>
            <person name="Mejri S."/>
            <person name="Dirks R."/>
            <person name="Jansen H."/>
            <person name="Henkel C."/>
            <person name="Chen W.J."/>
            <person name="Zahm M."/>
            <person name="Cabau C."/>
            <person name="Klopp C."/>
            <person name="Thompson A.W."/>
            <person name="Robinson-Rechavi M."/>
            <person name="Braasch I."/>
            <person name="Lecointre G."/>
            <person name="Bobe J."/>
            <person name="Postlethwait J.H."/>
            <person name="Berthelot C."/>
            <person name="Roest Crollius H."/>
            <person name="Guiguen Y."/>
        </authorList>
    </citation>
    <scope>NUCLEOTIDE SEQUENCE</scope>
    <source>
        <strain evidence="7">NC1722</strain>
    </source>
</reference>
<feature type="repeat" description="RCC1" evidence="5">
    <location>
        <begin position="302"/>
        <end position="357"/>
    </location>
</feature>
<proteinExistence type="predicted"/>
<evidence type="ECO:0000256" key="2">
    <source>
        <dbReference type="ARBA" id="ARBA00022737"/>
    </source>
</evidence>
<organism evidence="7 8">
    <name type="scientific">Aldrovandia affinis</name>
    <dbReference type="NCBI Taxonomy" id="143900"/>
    <lineage>
        <taxon>Eukaryota</taxon>
        <taxon>Metazoa</taxon>
        <taxon>Chordata</taxon>
        <taxon>Craniata</taxon>
        <taxon>Vertebrata</taxon>
        <taxon>Euteleostomi</taxon>
        <taxon>Actinopterygii</taxon>
        <taxon>Neopterygii</taxon>
        <taxon>Teleostei</taxon>
        <taxon>Notacanthiformes</taxon>
        <taxon>Halosauridae</taxon>
        <taxon>Aldrovandia</taxon>
    </lineage>
</organism>
<name>A0AAD7SJW4_9TELE</name>
<dbReference type="Proteomes" id="UP001221898">
    <property type="component" value="Unassembled WGS sequence"/>
</dbReference>
<feature type="repeat" description="RCC1" evidence="5">
    <location>
        <begin position="249"/>
        <end position="300"/>
    </location>
</feature>
<dbReference type="InterPro" id="IPR035983">
    <property type="entry name" value="Hect_E3_ubiquitin_ligase"/>
</dbReference>
<dbReference type="Gene3D" id="3.30.2410.10">
    <property type="entry name" value="Hect, E3 ligase catalytic domain"/>
    <property type="match status" value="1"/>
</dbReference>
<dbReference type="GO" id="GO:0016567">
    <property type="term" value="P:protein ubiquitination"/>
    <property type="evidence" value="ECO:0007669"/>
    <property type="project" value="TreeGrafter"/>
</dbReference>
<protein>
    <recommendedName>
        <fullName evidence="6">HECT domain-containing protein</fullName>
    </recommendedName>
</protein>
<keyword evidence="1" id="KW-0808">Transferase</keyword>
<dbReference type="Gene3D" id="2.130.10.30">
    <property type="entry name" value="Regulator of chromosome condensation 1/beta-lactamase-inhibitor protein II"/>
    <property type="match status" value="3"/>
</dbReference>
<gene>
    <name evidence="7" type="ORF">AAFF_G00349640</name>
</gene>
<dbReference type="GO" id="GO:0005737">
    <property type="term" value="C:cytoplasm"/>
    <property type="evidence" value="ECO:0007669"/>
    <property type="project" value="TreeGrafter"/>
</dbReference>
<feature type="repeat" description="RCC1" evidence="5">
    <location>
        <begin position="92"/>
        <end position="143"/>
    </location>
</feature>
<dbReference type="SUPFAM" id="SSF50985">
    <property type="entry name" value="RCC1/BLIP-II"/>
    <property type="match status" value="1"/>
</dbReference>
<sequence length="978" mass="110431">MICWGESTLKELGLNSSHHDVALRPTQNQETPGSLENAKIATVSVGKGVVAVVRENGTGAFCLRDEMGDKKNKRKPRHLALWKHKIDTLSCGAFHIVMVSETGNVFQLNCEEKPNIPRPLNAIDRQVIQVACGDHHTIALSKDGQLFTWGSNSNGQLGLGNDAPSTKTPQLLYTLSGIPLVMVTAGRDHSFTLSISGTVFGWGKNNAGQLGLGDKTDRYDPIPVKSLHLKRTVSISCGDEHTASLTKGGLVFTFGSGKYGQLGHNSNRDELQPRLVAELWGSRVTQIACGRHHSLAYVSSLKTIYAFGCGEQGQLGSEQASNQNVPLPVQLSSAFDSDHGIGTIFAGGNQSFYTPIQGSEGSPETRPCPDKMISTLDDKLINKWMSDTKPWKKIKREIINIFSSDSSLNGSFLHQSDDKHYQTTLKNSGLDLSLARQAFEKLAKSERVLTEIVSAVQNKLIPSLYPAPAGVEGLRVYLILPELLRVLPVTAQRVFCMLFAHAILKLQPDCLKILEGLWSSLPEDLFQSLVNSFQSVSSWFICQRCLVETERRVVPIRNTLEVLQKLFVVNFKRNRKIHKRKFYITQIKQFFLSDRRINPGFEIVVRDLSLYPGIFDKETKYLIFGIKWFTPLEEAYCHYGHNDLFVNRKTILADTIKQLQGCYRNYSCPLKVTFAREDGVDEGGVSQEFFTILVRQFCCLDPSMIEMDETTKLSWFCQQEDSEYSKFVYLGIVCGMALFNDRVANFCFPLALFKKLLGFEPTLEDLKELSPVVAGNVEQVLYMDEDVLEALYLDFTVDGHDLVPNGEDILVTNFNRKQYVEAYVEFVFNKSVTRQFDSFLRGFTIGCPKRQWNIFLPEELMALLQGNVDYDWDELKKNTKYEAYKPTDENIQNFWTVFSELSEEQKKNFMFFMTGTERLLVSKTQMTIVNSNKSNPDDYSPQSSTCFCKLYLPNYSSIQILRDKFVHAISFCEEFGLE</sequence>
<comment type="caution">
    <text evidence="7">The sequence shown here is derived from an EMBL/GenBank/DDBJ whole genome shotgun (WGS) entry which is preliminary data.</text>
</comment>
<dbReference type="InterPro" id="IPR051709">
    <property type="entry name" value="Ub-ligase/GTPase-reg"/>
</dbReference>
<evidence type="ECO:0000256" key="5">
    <source>
        <dbReference type="PROSITE-ProRule" id="PRU00235"/>
    </source>
</evidence>
<dbReference type="PROSITE" id="PS00626">
    <property type="entry name" value="RCC1_2"/>
    <property type="match status" value="4"/>
</dbReference>
<dbReference type="GO" id="GO:0061630">
    <property type="term" value="F:ubiquitin protein ligase activity"/>
    <property type="evidence" value="ECO:0007669"/>
    <property type="project" value="TreeGrafter"/>
</dbReference>
<dbReference type="InterPro" id="IPR000569">
    <property type="entry name" value="HECT_dom"/>
</dbReference>
<evidence type="ECO:0000313" key="8">
    <source>
        <dbReference type="Proteomes" id="UP001221898"/>
    </source>
</evidence>
<keyword evidence="2" id="KW-0677">Repeat</keyword>
<feature type="repeat" description="RCC1" evidence="5">
    <location>
        <begin position="197"/>
        <end position="248"/>
    </location>
</feature>
<dbReference type="PRINTS" id="PR00633">
    <property type="entry name" value="RCCNDNSATION"/>
</dbReference>
<dbReference type="InterPro" id="IPR058923">
    <property type="entry name" value="RCC1-like_dom"/>
</dbReference>
<feature type="domain" description="HECT" evidence="6">
    <location>
        <begin position="670"/>
        <end position="978"/>
    </location>
</feature>
<evidence type="ECO:0000256" key="4">
    <source>
        <dbReference type="PROSITE-ProRule" id="PRU00104"/>
    </source>
</evidence>
<dbReference type="PANTHER" id="PTHR45622">
    <property type="entry name" value="UBIQUITIN-PROTEIN LIGASE E3A-RELATED"/>
    <property type="match status" value="1"/>
</dbReference>
<accession>A0AAD7SJW4</accession>
<dbReference type="SMART" id="SM00119">
    <property type="entry name" value="HECTc"/>
    <property type="match status" value="1"/>
</dbReference>
<dbReference type="InterPro" id="IPR009091">
    <property type="entry name" value="RCC1/BLIP-II"/>
</dbReference>
<dbReference type="Gene3D" id="3.90.1750.10">
    <property type="entry name" value="Hect, E3 ligase catalytic domains"/>
    <property type="match status" value="1"/>
</dbReference>
<keyword evidence="3 4" id="KW-0833">Ubl conjugation pathway</keyword>
<evidence type="ECO:0000256" key="1">
    <source>
        <dbReference type="ARBA" id="ARBA00022679"/>
    </source>
</evidence>
<dbReference type="SUPFAM" id="SSF56204">
    <property type="entry name" value="Hect, E3 ligase catalytic domain"/>
    <property type="match status" value="1"/>
</dbReference>
<dbReference type="InterPro" id="IPR000408">
    <property type="entry name" value="Reg_chr_condens"/>
</dbReference>